<proteinExistence type="predicted"/>
<dbReference type="EMBL" id="BQNB010018653">
    <property type="protein sequence ID" value="GJT76762.1"/>
    <property type="molecule type" value="Genomic_DNA"/>
</dbReference>
<evidence type="ECO:0000313" key="2">
    <source>
        <dbReference type="Proteomes" id="UP001151760"/>
    </source>
</evidence>
<gene>
    <name evidence="1" type="ORF">Tco_1043487</name>
</gene>
<comment type="caution">
    <text evidence="1">The sequence shown here is derived from an EMBL/GenBank/DDBJ whole genome shotgun (WGS) entry which is preliminary data.</text>
</comment>
<reference evidence="1" key="2">
    <citation type="submission" date="2022-01" db="EMBL/GenBank/DDBJ databases">
        <authorList>
            <person name="Yamashiro T."/>
            <person name="Shiraishi A."/>
            <person name="Satake H."/>
            <person name="Nakayama K."/>
        </authorList>
    </citation>
    <scope>NUCLEOTIDE SEQUENCE</scope>
</reference>
<name>A0ABQ5GPD3_9ASTR</name>
<protein>
    <submittedName>
        <fullName evidence="1">Uncharacterized protein</fullName>
    </submittedName>
</protein>
<accession>A0ABQ5GPD3</accession>
<keyword evidence="2" id="KW-1185">Reference proteome</keyword>
<evidence type="ECO:0000313" key="1">
    <source>
        <dbReference type="EMBL" id="GJT76762.1"/>
    </source>
</evidence>
<dbReference type="Proteomes" id="UP001151760">
    <property type="component" value="Unassembled WGS sequence"/>
</dbReference>
<reference evidence="1" key="1">
    <citation type="journal article" date="2022" name="Int. J. Mol. Sci.">
        <title>Draft Genome of Tanacetum Coccineum: Genomic Comparison of Closely Related Tanacetum-Family Plants.</title>
        <authorList>
            <person name="Yamashiro T."/>
            <person name="Shiraishi A."/>
            <person name="Nakayama K."/>
            <person name="Satake H."/>
        </authorList>
    </citation>
    <scope>NUCLEOTIDE SEQUENCE</scope>
</reference>
<sequence length="109" mass="11949">MVRRLWGQRGGEVVTVVGGEGGIDEVVMMMTMGGGGFVAAEDGIGDKWRSWWSGGLVGAIAGISRRLVAWSEGVTKVVVWRSSRWWDGYGWRRGWQRRLAVVLAGISPE</sequence>
<organism evidence="1 2">
    <name type="scientific">Tanacetum coccineum</name>
    <dbReference type="NCBI Taxonomy" id="301880"/>
    <lineage>
        <taxon>Eukaryota</taxon>
        <taxon>Viridiplantae</taxon>
        <taxon>Streptophyta</taxon>
        <taxon>Embryophyta</taxon>
        <taxon>Tracheophyta</taxon>
        <taxon>Spermatophyta</taxon>
        <taxon>Magnoliopsida</taxon>
        <taxon>eudicotyledons</taxon>
        <taxon>Gunneridae</taxon>
        <taxon>Pentapetalae</taxon>
        <taxon>asterids</taxon>
        <taxon>campanulids</taxon>
        <taxon>Asterales</taxon>
        <taxon>Asteraceae</taxon>
        <taxon>Asteroideae</taxon>
        <taxon>Anthemideae</taxon>
        <taxon>Anthemidinae</taxon>
        <taxon>Tanacetum</taxon>
    </lineage>
</organism>